<evidence type="ECO:0000313" key="1">
    <source>
        <dbReference type="EMBL" id="CAI6356967.1"/>
    </source>
</evidence>
<dbReference type="AlphaFoldDB" id="A0AAV0WMY5"/>
<proteinExistence type="predicted"/>
<evidence type="ECO:0000313" key="2">
    <source>
        <dbReference type="Proteomes" id="UP001160148"/>
    </source>
</evidence>
<dbReference type="Proteomes" id="UP001160148">
    <property type="component" value="Unassembled WGS sequence"/>
</dbReference>
<gene>
    <name evidence="1" type="ORF">MEUPH1_LOCUS12644</name>
</gene>
<reference evidence="1 2" key="1">
    <citation type="submission" date="2023-01" db="EMBL/GenBank/DDBJ databases">
        <authorList>
            <person name="Whitehead M."/>
        </authorList>
    </citation>
    <scope>NUCLEOTIDE SEQUENCE [LARGE SCALE GENOMIC DNA]</scope>
</reference>
<sequence length="160" mass="17418">MNVAKPVQIALDDAIAVFKQVTGVRKQRLNAAERLKNLENHAAAASVKNVAIDSVNNPLCIATSDAATQSHCWWDSLPQDNIGGDRMDGGPKLWTEVVRKVNPIGKKAETDGTTEVPVELIREGISAKQAIKQQIIRSHPSAILVNVSTEEFPESLKVHH</sequence>
<name>A0AAV0WMY5_9HEMI</name>
<dbReference type="EMBL" id="CARXXK010000002">
    <property type="protein sequence ID" value="CAI6356967.1"/>
    <property type="molecule type" value="Genomic_DNA"/>
</dbReference>
<keyword evidence="2" id="KW-1185">Reference proteome</keyword>
<comment type="caution">
    <text evidence="1">The sequence shown here is derived from an EMBL/GenBank/DDBJ whole genome shotgun (WGS) entry which is preliminary data.</text>
</comment>
<organism evidence="1 2">
    <name type="scientific">Macrosiphum euphorbiae</name>
    <name type="common">potato aphid</name>
    <dbReference type="NCBI Taxonomy" id="13131"/>
    <lineage>
        <taxon>Eukaryota</taxon>
        <taxon>Metazoa</taxon>
        <taxon>Ecdysozoa</taxon>
        <taxon>Arthropoda</taxon>
        <taxon>Hexapoda</taxon>
        <taxon>Insecta</taxon>
        <taxon>Pterygota</taxon>
        <taxon>Neoptera</taxon>
        <taxon>Paraneoptera</taxon>
        <taxon>Hemiptera</taxon>
        <taxon>Sternorrhyncha</taxon>
        <taxon>Aphidomorpha</taxon>
        <taxon>Aphidoidea</taxon>
        <taxon>Aphididae</taxon>
        <taxon>Macrosiphini</taxon>
        <taxon>Macrosiphum</taxon>
    </lineage>
</organism>
<protein>
    <submittedName>
        <fullName evidence="1">Uncharacterized protein</fullName>
    </submittedName>
</protein>
<accession>A0AAV0WMY5</accession>